<name>A0A916ZCS6_9BACL</name>
<dbReference type="AlphaFoldDB" id="A0A916ZCS6"/>
<reference evidence="3" key="1">
    <citation type="journal article" date="2014" name="Int. J. Syst. Evol. Microbiol.">
        <title>Complete genome sequence of Corynebacterium casei LMG S-19264T (=DSM 44701T), isolated from a smear-ripened cheese.</title>
        <authorList>
            <consortium name="US DOE Joint Genome Institute (JGI-PGF)"/>
            <person name="Walter F."/>
            <person name="Albersmeier A."/>
            <person name="Kalinowski J."/>
            <person name="Ruckert C."/>
        </authorList>
    </citation>
    <scope>NUCLEOTIDE SEQUENCE</scope>
    <source>
        <strain evidence="3">CGMCC 1.15178</strain>
    </source>
</reference>
<dbReference type="Pfam" id="PF12802">
    <property type="entry name" value="MarR_2"/>
    <property type="match status" value="1"/>
</dbReference>
<dbReference type="PRINTS" id="PR00598">
    <property type="entry name" value="HTHMARR"/>
</dbReference>
<dbReference type="GO" id="GO:0003700">
    <property type="term" value="F:DNA-binding transcription factor activity"/>
    <property type="evidence" value="ECO:0007669"/>
    <property type="project" value="InterPro"/>
</dbReference>
<dbReference type="GO" id="GO:0003677">
    <property type="term" value="F:DNA binding"/>
    <property type="evidence" value="ECO:0007669"/>
    <property type="project" value="UniProtKB-KW"/>
</dbReference>
<dbReference type="InterPro" id="IPR000835">
    <property type="entry name" value="HTH_MarR-typ"/>
</dbReference>
<dbReference type="EMBL" id="BMHP01000004">
    <property type="protein sequence ID" value="GGD88495.1"/>
    <property type="molecule type" value="Genomic_DNA"/>
</dbReference>
<evidence type="ECO:0000256" key="1">
    <source>
        <dbReference type="ARBA" id="ARBA00023125"/>
    </source>
</evidence>
<feature type="domain" description="HTH marR-type" evidence="2">
    <location>
        <begin position="1"/>
        <end position="137"/>
    </location>
</feature>
<reference evidence="3" key="2">
    <citation type="submission" date="2020-09" db="EMBL/GenBank/DDBJ databases">
        <authorList>
            <person name="Sun Q."/>
            <person name="Zhou Y."/>
        </authorList>
    </citation>
    <scope>NUCLEOTIDE SEQUENCE</scope>
    <source>
        <strain evidence="3">CGMCC 1.15178</strain>
    </source>
</reference>
<gene>
    <name evidence="3" type="ORF">GCM10010911_53780</name>
</gene>
<proteinExistence type="predicted"/>
<evidence type="ECO:0000313" key="3">
    <source>
        <dbReference type="EMBL" id="GGD88495.1"/>
    </source>
</evidence>
<dbReference type="RefSeq" id="WP_188996861.1">
    <property type="nucleotide sequence ID" value="NZ_BMHP01000004.1"/>
</dbReference>
<dbReference type="Gene3D" id="1.10.10.10">
    <property type="entry name" value="Winged helix-like DNA-binding domain superfamily/Winged helix DNA-binding domain"/>
    <property type="match status" value="1"/>
</dbReference>
<dbReference type="GO" id="GO:0006950">
    <property type="term" value="P:response to stress"/>
    <property type="evidence" value="ECO:0007669"/>
    <property type="project" value="TreeGrafter"/>
</dbReference>
<keyword evidence="4" id="KW-1185">Reference proteome</keyword>
<dbReference type="InterPro" id="IPR039422">
    <property type="entry name" value="MarR/SlyA-like"/>
</dbReference>
<dbReference type="SUPFAM" id="SSF46785">
    <property type="entry name" value="Winged helix' DNA-binding domain"/>
    <property type="match status" value="1"/>
</dbReference>
<dbReference type="InterPro" id="IPR036388">
    <property type="entry name" value="WH-like_DNA-bd_sf"/>
</dbReference>
<dbReference type="PANTHER" id="PTHR33164">
    <property type="entry name" value="TRANSCRIPTIONAL REGULATOR, MARR FAMILY"/>
    <property type="match status" value="1"/>
</dbReference>
<sequence>MTKTSALLGRLVHQIRKRERQPRMFGSAGALTPSEIHTIDAIGCGNGVLMSELADRLGVTKGAVTQIVERLESKKLVRRDPHPQDSRSVTVTLMEKGEVAFLEHEEVNVRRFDEWISAELNKEELRSFEKGLTKLIDFMND</sequence>
<evidence type="ECO:0000313" key="4">
    <source>
        <dbReference type="Proteomes" id="UP000612456"/>
    </source>
</evidence>
<protein>
    <submittedName>
        <fullName evidence="3">Transcriptional regulator</fullName>
    </submittedName>
</protein>
<organism evidence="3 4">
    <name type="scientific">Paenibacillus nasutitermitis</name>
    <dbReference type="NCBI Taxonomy" id="1652958"/>
    <lineage>
        <taxon>Bacteria</taxon>
        <taxon>Bacillati</taxon>
        <taxon>Bacillota</taxon>
        <taxon>Bacilli</taxon>
        <taxon>Bacillales</taxon>
        <taxon>Paenibacillaceae</taxon>
        <taxon>Paenibacillus</taxon>
    </lineage>
</organism>
<comment type="caution">
    <text evidence="3">The sequence shown here is derived from an EMBL/GenBank/DDBJ whole genome shotgun (WGS) entry which is preliminary data.</text>
</comment>
<dbReference type="Proteomes" id="UP000612456">
    <property type="component" value="Unassembled WGS sequence"/>
</dbReference>
<dbReference type="InterPro" id="IPR036390">
    <property type="entry name" value="WH_DNA-bd_sf"/>
</dbReference>
<keyword evidence="1" id="KW-0238">DNA-binding</keyword>
<dbReference type="PROSITE" id="PS50995">
    <property type="entry name" value="HTH_MARR_2"/>
    <property type="match status" value="1"/>
</dbReference>
<dbReference type="PANTHER" id="PTHR33164:SF107">
    <property type="entry name" value="TRANSCRIPTIONAL REGULATORY PROTEIN"/>
    <property type="match status" value="1"/>
</dbReference>
<accession>A0A916ZCS6</accession>
<dbReference type="SMART" id="SM00347">
    <property type="entry name" value="HTH_MARR"/>
    <property type="match status" value="1"/>
</dbReference>
<evidence type="ECO:0000259" key="2">
    <source>
        <dbReference type="PROSITE" id="PS50995"/>
    </source>
</evidence>